<feature type="region of interest" description="Disordered" evidence="1">
    <location>
        <begin position="247"/>
        <end position="294"/>
    </location>
</feature>
<sequence>MEESEKRRERLRAMRMEAAQAAVGSNAETLSGSSSLSNPLLGNPATQSVQESYATPRFDFYTDPMSAFSTNKKRGQHDNQITQDYPTHPKNSASSTAWPLSSLPGPRNPEITPYPAHQLQNSSSFDQRMYQARGPYNSAAAYGSPRSMVSPLPPHQGTPEAWIGSRTTANYYSSAPHSHGSPRGMVGAFPMMHQGTPEAWNGSGGTASYNSPSNASGGEHLYSPNFGPVRSPNINCGQGRPYWGCNSPNPGSGRGFSPGPSSGRGRGHWHGTNMSPRSGHSGRGGRGFHYQGPEPERFYHKSMEENPWEQLQPIIWKNRSLKNTSSSNSWLPKSISMKKPRVSETSNRSSSQPSLAEYLAASFNEAINDAPSS</sequence>
<proteinExistence type="predicted"/>
<dbReference type="EMBL" id="JANJYI010000002">
    <property type="protein sequence ID" value="KAK2659929.1"/>
    <property type="molecule type" value="Genomic_DNA"/>
</dbReference>
<feature type="compositionally biased region" description="Polar residues" evidence="1">
    <location>
        <begin position="322"/>
        <end position="331"/>
    </location>
</feature>
<dbReference type="GO" id="GO:0000398">
    <property type="term" value="P:mRNA splicing, via spliceosome"/>
    <property type="evidence" value="ECO:0007669"/>
    <property type="project" value="InterPro"/>
</dbReference>
<organism evidence="2 3">
    <name type="scientific">Dipteronia dyeriana</name>
    <dbReference type="NCBI Taxonomy" id="168575"/>
    <lineage>
        <taxon>Eukaryota</taxon>
        <taxon>Viridiplantae</taxon>
        <taxon>Streptophyta</taxon>
        <taxon>Embryophyta</taxon>
        <taxon>Tracheophyta</taxon>
        <taxon>Spermatophyta</taxon>
        <taxon>Magnoliopsida</taxon>
        <taxon>eudicotyledons</taxon>
        <taxon>Gunneridae</taxon>
        <taxon>Pentapetalae</taxon>
        <taxon>rosids</taxon>
        <taxon>malvids</taxon>
        <taxon>Sapindales</taxon>
        <taxon>Sapindaceae</taxon>
        <taxon>Hippocastanoideae</taxon>
        <taxon>Acereae</taxon>
        <taxon>Dipteronia</taxon>
    </lineage>
</organism>
<dbReference type="PANTHER" id="PTHR36054:SF2">
    <property type="entry name" value="PROTEIN SICKLE"/>
    <property type="match status" value="1"/>
</dbReference>
<feature type="compositionally biased region" description="Polar residues" evidence="1">
    <location>
        <begin position="343"/>
        <end position="354"/>
    </location>
</feature>
<feature type="region of interest" description="Disordered" evidence="1">
    <location>
        <begin position="1"/>
        <end position="48"/>
    </location>
</feature>
<evidence type="ECO:0000256" key="1">
    <source>
        <dbReference type="SAM" id="MobiDB-lite"/>
    </source>
</evidence>
<dbReference type="PANTHER" id="PTHR36054">
    <property type="entry name" value="PROTEIN SICKLE"/>
    <property type="match status" value="1"/>
</dbReference>
<comment type="caution">
    <text evidence="2">The sequence shown here is derived from an EMBL/GenBank/DDBJ whole genome shotgun (WGS) entry which is preliminary data.</text>
</comment>
<dbReference type="InterPro" id="IPR039292">
    <property type="entry name" value="SICKLE"/>
</dbReference>
<gene>
    <name evidence="2" type="ORF">Ddye_006462</name>
</gene>
<feature type="compositionally biased region" description="Basic and acidic residues" evidence="1">
    <location>
        <begin position="1"/>
        <end position="15"/>
    </location>
</feature>
<reference evidence="2" key="1">
    <citation type="journal article" date="2023" name="Plant J.">
        <title>Genome sequences and population genomics provide insights into the demographic history, inbreeding, and mutation load of two 'living fossil' tree species of Dipteronia.</title>
        <authorList>
            <person name="Feng Y."/>
            <person name="Comes H.P."/>
            <person name="Chen J."/>
            <person name="Zhu S."/>
            <person name="Lu R."/>
            <person name="Zhang X."/>
            <person name="Li P."/>
            <person name="Qiu J."/>
            <person name="Olsen K.M."/>
            <person name="Qiu Y."/>
        </authorList>
    </citation>
    <scope>NUCLEOTIDE SEQUENCE</scope>
    <source>
        <strain evidence="2">KIB01</strain>
    </source>
</reference>
<feature type="region of interest" description="Disordered" evidence="1">
    <location>
        <begin position="322"/>
        <end position="354"/>
    </location>
</feature>
<accession>A0AAD9XI82</accession>
<keyword evidence="3" id="KW-1185">Reference proteome</keyword>
<feature type="compositionally biased region" description="Low complexity" evidence="1">
    <location>
        <begin position="30"/>
        <end position="44"/>
    </location>
</feature>
<dbReference type="AlphaFoldDB" id="A0AAD9XI82"/>
<dbReference type="Proteomes" id="UP001280121">
    <property type="component" value="Unassembled WGS sequence"/>
</dbReference>
<feature type="region of interest" description="Disordered" evidence="1">
    <location>
        <begin position="65"/>
        <end position="106"/>
    </location>
</feature>
<protein>
    <submittedName>
        <fullName evidence="2">Uncharacterized protein</fullName>
    </submittedName>
</protein>
<evidence type="ECO:0000313" key="3">
    <source>
        <dbReference type="Proteomes" id="UP001280121"/>
    </source>
</evidence>
<evidence type="ECO:0000313" key="2">
    <source>
        <dbReference type="EMBL" id="KAK2659929.1"/>
    </source>
</evidence>
<name>A0AAD9XI82_9ROSI</name>
<feature type="compositionally biased region" description="Low complexity" evidence="1">
    <location>
        <begin position="247"/>
        <end position="263"/>
    </location>
</feature>
<dbReference type="GO" id="GO:0035196">
    <property type="term" value="P:miRNA processing"/>
    <property type="evidence" value="ECO:0007669"/>
    <property type="project" value="InterPro"/>
</dbReference>
<feature type="compositionally biased region" description="Polar residues" evidence="1">
    <location>
        <begin position="78"/>
        <end position="99"/>
    </location>
</feature>